<proteinExistence type="predicted"/>
<name>A0A565AYW7_9BRAS</name>
<protein>
    <submittedName>
        <fullName evidence="1">Uncharacterized protein</fullName>
    </submittedName>
</protein>
<organism evidence="1 2">
    <name type="scientific">Arabis nemorensis</name>
    <dbReference type="NCBI Taxonomy" id="586526"/>
    <lineage>
        <taxon>Eukaryota</taxon>
        <taxon>Viridiplantae</taxon>
        <taxon>Streptophyta</taxon>
        <taxon>Embryophyta</taxon>
        <taxon>Tracheophyta</taxon>
        <taxon>Spermatophyta</taxon>
        <taxon>Magnoliopsida</taxon>
        <taxon>eudicotyledons</taxon>
        <taxon>Gunneridae</taxon>
        <taxon>Pentapetalae</taxon>
        <taxon>rosids</taxon>
        <taxon>malvids</taxon>
        <taxon>Brassicales</taxon>
        <taxon>Brassicaceae</taxon>
        <taxon>Arabideae</taxon>
        <taxon>Arabis</taxon>
    </lineage>
</organism>
<gene>
    <name evidence="1" type="ORF">ANE_LOCUS4284</name>
</gene>
<accession>A0A565AYW7</accession>
<reference evidence="1" key="1">
    <citation type="submission" date="2019-07" db="EMBL/GenBank/DDBJ databases">
        <authorList>
            <person name="Dittberner H."/>
        </authorList>
    </citation>
    <scope>NUCLEOTIDE SEQUENCE [LARGE SCALE GENOMIC DNA]</scope>
</reference>
<dbReference type="AlphaFoldDB" id="A0A565AYW7"/>
<comment type="caution">
    <text evidence="1">The sequence shown here is derived from an EMBL/GenBank/DDBJ whole genome shotgun (WGS) entry which is preliminary data.</text>
</comment>
<sequence length="113" mass="12568">MTLVLHPQPSIVVCAIASLLSCGQWDEAIEYARKHNDASSMSDEELAEAVSAFSLLVREESALLVKENVLNPEKWEEAVEIFKLKVEDSEKRTSVKVKMEIGNIILQAIKKVG</sequence>
<dbReference type="Proteomes" id="UP000489600">
    <property type="component" value="Unassembled WGS sequence"/>
</dbReference>
<evidence type="ECO:0000313" key="2">
    <source>
        <dbReference type="Proteomes" id="UP000489600"/>
    </source>
</evidence>
<evidence type="ECO:0000313" key="1">
    <source>
        <dbReference type="EMBL" id="VVA93839.1"/>
    </source>
</evidence>
<keyword evidence="2" id="KW-1185">Reference proteome</keyword>
<dbReference type="EMBL" id="CABITT030000002">
    <property type="protein sequence ID" value="VVA93839.1"/>
    <property type="molecule type" value="Genomic_DNA"/>
</dbReference>